<keyword evidence="3 8" id="KW-0963">Cytoplasm</keyword>
<dbReference type="Proteomes" id="UP000278983">
    <property type="component" value="Unassembled WGS sequence"/>
</dbReference>
<dbReference type="NCBIfam" id="NF001452">
    <property type="entry name" value="PRK00311.1"/>
    <property type="match status" value="1"/>
</dbReference>
<evidence type="ECO:0000256" key="7">
    <source>
        <dbReference type="ARBA" id="ARBA00022842"/>
    </source>
</evidence>
<evidence type="ECO:0000256" key="1">
    <source>
        <dbReference type="ARBA" id="ARBA00008676"/>
    </source>
</evidence>
<dbReference type="GO" id="GO:0008168">
    <property type="term" value="F:methyltransferase activity"/>
    <property type="evidence" value="ECO:0007669"/>
    <property type="project" value="UniProtKB-KW"/>
</dbReference>
<feature type="binding site" evidence="8 11">
    <location>
        <position position="53"/>
    </location>
    <ligand>
        <name>Mg(2+)</name>
        <dbReference type="ChEBI" id="CHEBI:18420"/>
    </ligand>
</feature>
<dbReference type="RefSeq" id="WP_126678151.1">
    <property type="nucleotide sequence ID" value="NZ_CAUTIM010000004.1"/>
</dbReference>
<keyword evidence="6 8" id="KW-0479">Metal-binding</keyword>
<gene>
    <name evidence="8 12" type="primary">panB</name>
    <name evidence="12" type="ORF">EHV08_03895</name>
</gene>
<evidence type="ECO:0000256" key="10">
    <source>
        <dbReference type="PIRSR" id="PIRSR000388-2"/>
    </source>
</evidence>
<reference evidence="12 13" key="1">
    <citation type="submission" date="2018-12" db="EMBL/GenBank/DDBJ databases">
        <title>Genome sequencing of Prevotella sp. KCOM 3155 (= JS262).</title>
        <authorList>
            <person name="Kook J.-K."/>
            <person name="Park S.-N."/>
            <person name="Lim Y.K."/>
        </authorList>
    </citation>
    <scope>NUCLEOTIDE SEQUENCE [LARGE SCALE GENOMIC DNA]</scope>
    <source>
        <strain evidence="12 13">KCOM 3155</strain>
    </source>
</reference>
<feature type="binding site" evidence="8 10">
    <location>
        <position position="92"/>
    </location>
    <ligand>
        <name>3-methyl-2-oxobutanoate</name>
        <dbReference type="ChEBI" id="CHEBI:11851"/>
    </ligand>
</feature>
<accession>A0A432LIL2</accession>
<dbReference type="GO" id="GO:0003864">
    <property type="term" value="F:3-methyl-2-oxobutanoate hydroxymethyltransferase activity"/>
    <property type="evidence" value="ECO:0007669"/>
    <property type="project" value="UniProtKB-UniRule"/>
</dbReference>
<sequence length="273" mass="29369">MAGYLVSDTRKVTTHRFIEMKQRGEKISMLTSYDYTMAGIVDGAGIDGILVGDSASNVMAGNGTTLPMTVEQMIYHARSVVRGVNRALVVCDMPFGSYQIDRHEGVKNAIHIMKESGCDALKLEGGEEIIDTVKGILDAGIPVMGHLGLTPQSINKFGTYAVRAKDEAEAEKLRRDAVLLQEAGCFSIVLEKVPSNLAGEVSANLTIPTIGIGAGGNTDGQILVVTDMLGMTKGFSPRFLRRYADLNSVINNAIGQYVADVKACDFPNEQESY</sequence>
<keyword evidence="5 8" id="KW-0808">Transferase</keyword>
<comment type="subunit">
    <text evidence="2 8">Homodecamer; pentamer of dimers.</text>
</comment>
<evidence type="ECO:0000256" key="8">
    <source>
        <dbReference type="HAMAP-Rule" id="MF_00156"/>
    </source>
</evidence>
<dbReference type="EC" id="2.1.2.11" evidence="8"/>
<dbReference type="UniPathway" id="UPA00028">
    <property type="reaction ID" value="UER00003"/>
</dbReference>
<evidence type="ECO:0000256" key="5">
    <source>
        <dbReference type="ARBA" id="ARBA00022679"/>
    </source>
</evidence>
<protein>
    <recommendedName>
        <fullName evidence="8">3-methyl-2-oxobutanoate hydroxymethyltransferase</fullName>
        <ecNumber evidence="8">2.1.2.11</ecNumber>
    </recommendedName>
    <alternativeName>
        <fullName evidence="8">Ketopantoate hydroxymethyltransferase</fullName>
        <shortName evidence="8">KPHMT</shortName>
    </alternativeName>
</protein>
<dbReference type="PANTHER" id="PTHR20881">
    <property type="entry name" value="3-METHYL-2-OXOBUTANOATE HYDROXYMETHYLTRANSFERASE"/>
    <property type="match status" value="1"/>
</dbReference>
<dbReference type="AlphaFoldDB" id="A0A432LIL2"/>
<feature type="binding site" evidence="8 11">
    <location>
        <position position="92"/>
    </location>
    <ligand>
        <name>Mg(2+)</name>
        <dbReference type="ChEBI" id="CHEBI:18420"/>
    </ligand>
</feature>
<dbReference type="OrthoDB" id="9781789at2"/>
<dbReference type="SUPFAM" id="SSF51621">
    <property type="entry name" value="Phosphoenolpyruvate/pyruvate domain"/>
    <property type="match status" value="1"/>
</dbReference>
<dbReference type="InterPro" id="IPR015813">
    <property type="entry name" value="Pyrv/PenolPyrv_kinase-like_dom"/>
</dbReference>
<evidence type="ECO:0000256" key="2">
    <source>
        <dbReference type="ARBA" id="ARBA00011424"/>
    </source>
</evidence>
<dbReference type="GO" id="GO:0015940">
    <property type="term" value="P:pantothenate biosynthetic process"/>
    <property type="evidence" value="ECO:0007669"/>
    <property type="project" value="UniProtKB-UniRule"/>
</dbReference>
<feature type="binding site" evidence="8 10">
    <location>
        <begin position="53"/>
        <end position="54"/>
    </location>
    <ligand>
        <name>3-methyl-2-oxobutanoate</name>
        <dbReference type="ChEBI" id="CHEBI:11851"/>
    </ligand>
</feature>
<dbReference type="PIRSF" id="PIRSF000388">
    <property type="entry name" value="Pantoate_hydroxy_MeTrfase"/>
    <property type="match status" value="1"/>
</dbReference>
<comment type="subcellular location">
    <subcellularLocation>
        <location evidence="8">Cytoplasm</location>
    </subcellularLocation>
</comment>
<evidence type="ECO:0000256" key="11">
    <source>
        <dbReference type="PIRSR" id="PIRSR000388-3"/>
    </source>
</evidence>
<comment type="similarity">
    <text evidence="1 8">Belongs to the PanB family.</text>
</comment>
<evidence type="ECO:0000256" key="6">
    <source>
        <dbReference type="ARBA" id="ARBA00022723"/>
    </source>
</evidence>
<name>A0A432LIL2_9BACT</name>
<comment type="function">
    <text evidence="8">Catalyzes the reversible reaction in which hydroxymethyl group from 5,10-methylenetetrahydrofolate is transferred onto alpha-ketoisovalerate to form ketopantoate.</text>
</comment>
<dbReference type="NCBIfam" id="TIGR00222">
    <property type="entry name" value="panB"/>
    <property type="match status" value="1"/>
</dbReference>
<keyword evidence="13" id="KW-1185">Reference proteome</keyword>
<dbReference type="HAMAP" id="MF_00156">
    <property type="entry name" value="PanB"/>
    <property type="match status" value="1"/>
</dbReference>
<dbReference type="EMBL" id="RYYU01000001">
    <property type="protein sequence ID" value="RUL58995.1"/>
    <property type="molecule type" value="Genomic_DNA"/>
</dbReference>
<dbReference type="Pfam" id="PF02548">
    <property type="entry name" value="Pantoate_transf"/>
    <property type="match status" value="1"/>
</dbReference>
<evidence type="ECO:0000313" key="13">
    <source>
        <dbReference type="Proteomes" id="UP000278983"/>
    </source>
</evidence>
<evidence type="ECO:0000256" key="9">
    <source>
        <dbReference type="PIRSR" id="PIRSR000388-1"/>
    </source>
</evidence>
<dbReference type="CDD" id="cd06557">
    <property type="entry name" value="KPHMT-like"/>
    <property type="match status" value="1"/>
</dbReference>
<dbReference type="GO" id="GO:0000287">
    <property type="term" value="F:magnesium ion binding"/>
    <property type="evidence" value="ECO:0007669"/>
    <property type="project" value="TreeGrafter"/>
</dbReference>
<comment type="cofactor">
    <cofactor evidence="8 11">
        <name>Mg(2+)</name>
        <dbReference type="ChEBI" id="CHEBI:18420"/>
    </cofactor>
    <text evidence="8 11">Binds 1 Mg(2+) ion per subunit.</text>
</comment>
<comment type="catalytic activity">
    <reaction evidence="8">
        <text>(6R)-5,10-methylene-5,6,7,8-tetrahydrofolate + 3-methyl-2-oxobutanoate + H2O = 2-dehydropantoate + (6S)-5,6,7,8-tetrahydrofolate</text>
        <dbReference type="Rhea" id="RHEA:11824"/>
        <dbReference type="ChEBI" id="CHEBI:11561"/>
        <dbReference type="ChEBI" id="CHEBI:11851"/>
        <dbReference type="ChEBI" id="CHEBI:15377"/>
        <dbReference type="ChEBI" id="CHEBI:15636"/>
        <dbReference type="ChEBI" id="CHEBI:57453"/>
        <dbReference type="EC" id="2.1.2.11"/>
    </reaction>
</comment>
<comment type="caution">
    <text evidence="12">The sequence shown here is derived from an EMBL/GenBank/DDBJ whole genome shotgun (WGS) entry which is preliminary data.</text>
</comment>
<feature type="binding site" evidence="8 10">
    <location>
        <position position="122"/>
    </location>
    <ligand>
        <name>3-methyl-2-oxobutanoate</name>
        <dbReference type="ChEBI" id="CHEBI:11851"/>
    </ligand>
</feature>
<feature type="binding site" evidence="8 11">
    <location>
        <position position="124"/>
    </location>
    <ligand>
        <name>Mg(2+)</name>
        <dbReference type="ChEBI" id="CHEBI:18420"/>
    </ligand>
</feature>
<proteinExistence type="inferred from homology"/>
<dbReference type="PANTHER" id="PTHR20881:SF0">
    <property type="entry name" value="3-METHYL-2-OXOBUTANOATE HYDROXYMETHYLTRANSFERASE"/>
    <property type="match status" value="1"/>
</dbReference>
<organism evidence="12 13">
    <name type="scientific">Prevotella koreensis</name>
    <dbReference type="NCBI Taxonomy" id="2490854"/>
    <lineage>
        <taxon>Bacteria</taxon>
        <taxon>Pseudomonadati</taxon>
        <taxon>Bacteroidota</taxon>
        <taxon>Bacteroidia</taxon>
        <taxon>Bacteroidales</taxon>
        <taxon>Prevotellaceae</taxon>
        <taxon>Prevotella</taxon>
    </lineage>
</organism>
<evidence type="ECO:0000256" key="4">
    <source>
        <dbReference type="ARBA" id="ARBA00022655"/>
    </source>
</evidence>
<dbReference type="InterPro" id="IPR040442">
    <property type="entry name" value="Pyrv_kinase-like_dom_sf"/>
</dbReference>
<keyword evidence="7 8" id="KW-0460">Magnesium</keyword>
<dbReference type="GO" id="GO:0005737">
    <property type="term" value="C:cytoplasm"/>
    <property type="evidence" value="ECO:0007669"/>
    <property type="project" value="UniProtKB-SubCell"/>
</dbReference>
<dbReference type="FunFam" id="3.20.20.60:FF:000017">
    <property type="entry name" value="3-methyl-2-oxobutanoate hydroxymethyltransferase"/>
    <property type="match status" value="1"/>
</dbReference>
<dbReference type="GO" id="GO:0032259">
    <property type="term" value="P:methylation"/>
    <property type="evidence" value="ECO:0007669"/>
    <property type="project" value="UniProtKB-KW"/>
</dbReference>
<keyword evidence="12" id="KW-0489">Methyltransferase</keyword>
<evidence type="ECO:0000256" key="3">
    <source>
        <dbReference type="ARBA" id="ARBA00022490"/>
    </source>
</evidence>
<comment type="pathway">
    <text evidence="8">Cofactor biosynthesis; (R)-pantothenate biosynthesis; (R)-pantoate from 3-methyl-2-oxobutanoate: step 1/2.</text>
</comment>
<dbReference type="Gene3D" id="3.20.20.60">
    <property type="entry name" value="Phosphoenolpyruvate-binding domains"/>
    <property type="match status" value="1"/>
</dbReference>
<evidence type="ECO:0000313" key="12">
    <source>
        <dbReference type="EMBL" id="RUL58995.1"/>
    </source>
</evidence>
<keyword evidence="4 8" id="KW-0566">Pantothenate biosynthesis</keyword>
<feature type="active site" description="Proton acceptor" evidence="8 9">
    <location>
        <position position="191"/>
    </location>
</feature>
<dbReference type="InterPro" id="IPR003700">
    <property type="entry name" value="Pantoate_hydroxy_MeTrfase"/>
</dbReference>